<dbReference type="InterPro" id="IPR012338">
    <property type="entry name" value="Beta-lactam/transpept-like"/>
</dbReference>
<reference evidence="4" key="1">
    <citation type="journal article" date="2019" name="Int. J. Syst. Evol. Microbiol.">
        <title>The Global Catalogue of Microorganisms (GCM) 10K type strain sequencing project: providing services to taxonomists for standard genome sequencing and annotation.</title>
        <authorList>
            <consortium name="The Broad Institute Genomics Platform"/>
            <consortium name="The Broad Institute Genome Sequencing Center for Infectious Disease"/>
            <person name="Wu L."/>
            <person name="Ma J."/>
        </authorList>
    </citation>
    <scope>NUCLEOTIDE SEQUENCE [LARGE SCALE GENOMIC DNA]</scope>
    <source>
        <strain evidence="4">JCM 7356</strain>
    </source>
</reference>
<dbReference type="InterPro" id="IPR050491">
    <property type="entry name" value="AmpC-like"/>
</dbReference>
<comment type="caution">
    <text evidence="3">The sequence shown here is derived from an EMBL/GenBank/DDBJ whole genome shotgun (WGS) entry which is preliminary data.</text>
</comment>
<dbReference type="RefSeq" id="WP_344636919.1">
    <property type="nucleotide sequence ID" value="NZ_BAAATR010000011.1"/>
</dbReference>
<keyword evidence="1" id="KW-0732">Signal</keyword>
<protein>
    <submittedName>
        <fullName evidence="3">Serine hydrolase domain-containing protein</fullName>
    </submittedName>
</protein>
<feature type="domain" description="Beta-lactamase-related" evidence="2">
    <location>
        <begin position="54"/>
        <end position="377"/>
    </location>
</feature>
<accession>A0ABP5QYF6</accession>
<dbReference type="PANTHER" id="PTHR46825:SF7">
    <property type="entry name" value="D-ALANYL-D-ALANINE CARBOXYPEPTIDASE"/>
    <property type="match status" value="1"/>
</dbReference>
<evidence type="ECO:0000313" key="4">
    <source>
        <dbReference type="Proteomes" id="UP001500305"/>
    </source>
</evidence>
<evidence type="ECO:0000313" key="3">
    <source>
        <dbReference type="EMBL" id="GAA2246533.1"/>
    </source>
</evidence>
<proteinExistence type="predicted"/>
<evidence type="ECO:0000259" key="2">
    <source>
        <dbReference type="Pfam" id="PF00144"/>
    </source>
</evidence>
<dbReference type="SUPFAM" id="SSF56601">
    <property type="entry name" value="beta-lactamase/transpeptidase-like"/>
    <property type="match status" value="1"/>
</dbReference>
<dbReference type="EMBL" id="BAAATR010000011">
    <property type="protein sequence ID" value="GAA2246533.1"/>
    <property type="molecule type" value="Genomic_DNA"/>
</dbReference>
<dbReference type="Proteomes" id="UP001500305">
    <property type="component" value="Unassembled WGS sequence"/>
</dbReference>
<keyword evidence="3" id="KW-0378">Hydrolase</keyword>
<gene>
    <name evidence="3" type="ORF">GCM10010430_30730</name>
</gene>
<feature type="signal peptide" evidence="1">
    <location>
        <begin position="1"/>
        <end position="34"/>
    </location>
</feature>
<dbReference type="GO" id="GO:0016787">
    <property type="term" value="F:hydrolase activity"/>
    <property type="evidence" value="ECO:0007669"/>
    <property type="project" value="UniProtKB-KW"/>
</dbReference>
<feature type="chain" id="PRO_5047359470" evidence="1">
    <location>
        <begin position="35"/>
        <end position="390"/>
    </location>
</feature>
<dbReference type="InterPro" id="IPR001466">
    <property type="entry name" value="Beta-lactam-related"/>
</dbReference>
<dbReference type="Pfam" id="PF00144">
    <property type="entry name" value="Beta-lactamase"/>
    <property type="match status" value="1"/>
</dbReference>
<sequence length="390" mass="41167">MLTTAKTGNRTGARLAAVLLAAAALAGGTGPAFANGGDGAAAGRPDAVDRAAVQRALDEAVAEGVPGLVAEVRDGRGTWRTAAGVADLADGRGARAGDRFRIGSVTKTFVATVVLQLVAEGGIGLDDPIERELPGLVPNGRNITVRQLLSHTSGLADFLTKLLAEPDPLRSAQKATYTPRDLVAISAELGPKFAPGTSWAYSNTNYVVLGLLVEHVTGHRLDQEITRRIVRPLHLGETSFPTTAELSGPHLHGYEWADGPTAPPADLTTFNPNAIWGSGTMISTADDLNRFYRALFDGRLLPAELLEEMRTAHPVDDDRGYGLGLESRTYCADGTAAWGHSGSIAGYETFSFTTGDGKRQITFSLNRNLTASPKVNDTITRVLTLGLCTR</sequence>
<dbReference type="Gene3D" id="3.40.710.10">
    <property type="entry name" value="DD-peptidase/beta-lactamase superfamily"/>
    <property type="match status" value="1"/>
</dbReference>
<keyword evidence="4" id="KW-1185">Reference proteome</keyword>
<evidence type="ECO:0000256" key="1">
    <source>
        <dbReference type="SAM" id="SignalP"/>
    </source>
</evidence>
<name>A0ABP5QYF6_9ACTN</name>
<dbReference type="PANTHER" id="PTHR46825">
    <property type="entry name" value="D-ALANYL-D-ALANINE-CARBOXYPEPTIDASE/ENDOPEPTIDASE AMPH"/>
    <property type="match status" value="1"/>
</dbReference>
<organism evidence="3 4">
    <name type="scientific">Kitasatospora cystarginea</name>
    <dbReference type="NCBI Taxonomy" id="58350"/>
    <lineage>
        <taxon>Bacteria</taxon>
        <taxon>Bacillati</taxon>
        <taxon>Actinomycetota</taxon>
        <taxon>Actinomycetes</taxon>
        <taxon>Kitasatosporales</taxon>
        <taxon>Streptomycetaceae</taxon>
        <taxon>Kitasatospora</taxon>
    </lineage>
</organism>